<comment type="similarity">
    <text evidence="6">Belongs to the methyltransferase superfamily. TrmY family.</text>
</comment>
<accession>A0A075GT43</accession>
<evidence type="ECO:0000256" key="5">
    <source>
        <dbReference type="ARBA" id="ARBA00022694"/>
    </source>
</evidence>
<comment type="subcellular location">
    <subcellularLocation>
        <location evidence="6">Cytoplasm</location>
    </subcellularLocation>
</comment>
<keyword evidence="2 6" id="KW-0489">Methyltransferase</keyword>
<feature type="binding site" evidence="6">
    <location>
        <position position="143"/>
    </location>
    <ligand>
        <name>S-adenosyl-L-methionine</name>
        <dbReference type="ChEBI" id="CHEBI:59789"/>
    </ligand>
</feature>
<keyword evidence="4 6" id="KW-0949">S-adenosyl-L-methionine</keyword>
<evidence type="ECO:0000256" key="4">
    <source>
        <dbReference type="ARBA" id="ARBA00022691"/>
    </source>
</evidence>
<dbReference type="GO" id="GO:0008757">
    <property type="term" value="F:S-adenosylmethionine-dependent methyltransferase activity"/>
    <property type="evidence" value="ECO:0007669"/>
    <property type="project" value="UniProtKB-UniRule"/>
</dbReference>
<evidence type="ECO:0000256" key="6">
    <source>
        <dbReference type="HAMAP-Rule" id="MF_00587"/>
    </source>
</evidence>
<keyword evidence="3 6" id="KW-0808">Transferase</keyword>
<evidence type="ECO:0000256" key="1">
    <source>
        <dbReference type="ARBA" id="ARBA00022490"/>
    </source>
</evidence>
<sequence length="206" mass="22178">MILTLIWGENLQRRFAIIGHLAPSSGKLNLNDLAGGAGRMDVLVRAVNAALFVSHGIRRDTHVTLLLCGGPGPDRRIWFNGETLAGVRPDERSIAGQIKAILKRPVPPIGTFDEVTQGIFDTGGGLAETLSEWDREGVQLHVLDAGGESLDSVIESEQVGFLLSDHLPLTDTEIQMTAGLPRVSLGTDWLQGHACVTIVHHALDSR</sequence>
<comment type="caution">
    <text evidence="6">Lacks conserved residue(s) required for the propagation of feature annotation.</text>
</comment>
<dbReference type="PANTHER" id="PTHR40703:SF1">
    <property type="entry name" value="TRNA (PSEUDOURIDINE(54)-N(1))-METHYLTRANSFERASE"/>
    <property type="match status" value="1"/>
</dbReference>
<dbReference type="GO" id="GO:0005737">
    <property type="term" value="C:cytoplasm"/>
    <property type="evidence" value="ECO:0007669"/>
    <property type="project" value="UniProtKB-SubCell"/>
</dbReference>
<dbReference type="InterPro" id="IPR029026">
    <property type="entry name" value="tRNA_m1G_MTases_N"/>
</dbReference>
<dbReference type="Pfam" id="PF04013">
    <property type="entry name" value="Methyltrn_RNA_2"/>
    <property type="match status" value="1"/>
</dbReference>
<keyword evidence="5 6" id="KW-0819">tRNA processing</keyword>
<dbReference type="PANTHER" id="PTHR40703">
    <property type="entry name" value="TRNA (PSEUDOURIDINE(54)-N(1))-METHYLTRANSFERASE"/>
    <property type="match status" value="1"/>
</dbReference>
<dbReference type="HAMAP" id="MF_00587">
    <property type="entry name" value="tRNA_methyltr_TrmY"/>
    <property type="match status" value="1"/>
</dbReference>
<evidence type="ECO:0000313" key="7">
    <source>
        <dbReference type="EMBL" id="AIF06165.1"/>
    </source>
</evidence>
<keyword evidence="1 6" id="KW-0963">Cytoplasm</keyword>
<proteinExistence type="inferred from homology"/>
<dbReference type="EMBL" id="KF900761">
    <property type="protein sequence ID" value="AIF06165.1"/>
    <property type="molecule type" value="Genomic_DNA"/>
</dbReference>
<dbReference type="AlphaFoldDB" id="A0A075GT43"/>
<name>A0A075GT43_9EURY</name>
<dbReference type="EC" id="2.1.1.257" evidence="6"/>
<dbReference type="InterPro" id="IPR007158">
    <property type="entry name" value="TrmY"/>
</dbReference>
<dbReference type="Gene3D" id="3.40.1280.10">
    <property type="match status" value="1"/>
</dbReference>
<dbReference type="SUPFAM" id="SSF75217">
    <property type="entry name" value="alpha/beta knot"/>
    <property type="match status" value="1"/>
</dbReference>
<comment type="catalytic activity">
    <reaction evidence="6">
        <text>pseudouridine(54) in tRNA + S-adenosyl-L-methionine = N(1)-methylpseudouridine(54) in tRNA + S-adenosyl-L-homocysteine + H(+)</text>
        <dbReference type="Rhea" id="RHEA:55292"/>
        <dbReference type="Rhea" id="RHEA-COMP:14140"/>
        <dbReference type="Rhea" id="RHEA-COMP:14141"/>
        <dbReference type="ChEBI" id="CHEBI:15378"/>
        <dbReference type="ChEBI" id="CHEBI:57856"/>
        <dbReference type="ChEBI" id="CHEBI:59789"/>
        <dbReference type="ChEBI" id="CHEBI:65314"/>
        <dbReference type="ChEBI" id="CHEBI:74890"/>
        <dbReference type="EC" id="2.1.1.257"/>
    </reaction>
</comment>
<dbReference type="InterPro" id="IPR029028">
    <property type="entry name" value="Alpha/beta_knot_MTases"/>
</dbReference>
<organism evidence="7">
    <name type="scientific">uncultured marine group II/III euryarchaeote KM3_190_A04</name>
    <dbReference type="NCBI Taxonomy" id="1457959"/>
    <lineage>
        <taxon>Archaea</taxon>
        <taxon>Methanobacteriati</taxon>
        <taxon>Methanobacteriota</taxon>
        <taxon>environmental samples</taxon>
    </lineage>
</organism>
<comment type="subunit">
    <text evidence="6">Homodimer.</text>
</comment>
<protein>
    <recommendedName>
        <fullName evidence="6">tRNA (pseudouridine(54)-N(1))-methyltransferase</fullName>
        <ecNumber evidence="6">2.1.1.257</ecNumber>
    </recommendedName>
</protein>
<gene>
    <name evidence="6 7" type="primary">trmY</name>
</gene>
<evidence type="ECO:0000256" key="3">
    <source>
        <dbReference type="ARBA" id="ARBA00022679"/>
    </source>
</evidence>
<dbReference type="GO" id="GO:0008175">
    <property type="term" value="F:tRNA methyltransferase activity"/>
    <property type="evidence" value="ECO:0007669"/>
    <property type="project" value="UniProtKB-UniRule"/>
</dbReference>
<feature type="binding site" evidence="6">
    <location>
        <position position="195"/>
    </location>
    <ligand>
        <name>S-adenosyl-L-methionine</name>
        <dbReference type="ChEBI" id="CHEBI:59789"/>
    </ligand>
</feature>
<dbReference type="CDD" id="cd18087">
    <property type="entry name" value="TrmY-like"/>
    <property type="match status" value="1"/>
</dbReference>
<comment type="function">
    <text evidence="6">Specifically catalyzes the N1-methylation of pseudouridine at position 54 (Psi54) in tRNAs.</text>
</comment>
<reference evidence="7" key="1">
    <citation type="journal article" date="2014" name="Genome Biol. Evol.">
        <title>Pangenome evidence for extensive interdomain horizontal transfer affecting lineage core and shell genes in uncultured planktonic thaumarchaeota and euryarchaeota.</title>
        <authorList>
            <person name="Deschamps P."/>
            <person name="Zivanovic Y."/>
            <person name="Moreira D."/>
            <person name="Rodriguez-Valera F."/>
            <person name="Lopez-Garcia P."/>
        </authorList>
    </citation>
    <scope>NUCLEOTIDE SEQUENCE</scope>
</reference>
<evidence type="ECO:0000256" key="2">
    <source>
        <dbReference type="ARBA" id="ARBA00022603"/>
    </source>
</evidence>
<dbReference type="GO" id="GO:0030488">
    <property type="term" value="P:tRNA methylation"/>
    <property type="evidence" value="ECO:0007669"/>
    <property type="project" value="UniProtKB-UniRule"/>
</dbReference>